<sequence>MRNTPQPIGLGPHLTGLPGVIWLRRGGSDEPVVIAVTPSMRPEPNRMTTLMLEPLVMQISGGLYQDEFTKVSSWIMANRDLIDLVWEGEIKTLEEASSRVRKAPAPGWR</sequence>
<evidence type="ECO:0000313" key="1">
    <source>
        <dbReference type="EMBL" id="RKK05265.1"/>
    </source>
</evidence>
<accession>A0A3A9JL34</accession>
<dbReference type="AlphaFoldDB" id="A0A3A9JL34"/>
<reference evidence="1 2" key="1">
    <citation type="submission" date="2018-09" db="EMBL/GenBank/DDBJ databases">
        <title>Roseomonas sp. nov., isolated from feces of Tibetan antelopes in the Qinghai-Tibet plateau, China.</title>
        <authorList>
            <person name="Tian Z."/>
        </authorList>
    </citation>
    <scope>NUCLEOTIDE SEQUENCE [LARGE SCALE GENOMIC DNA]</scope>
    <source>
        <strain evidence="1 2">Z24</strain>
    </source>
</reference>
<evidence type="ECO:0000313" key="2">
    <source>
        <dbReference type="Proteomes" id="UP000278036"/>
    </source>
</evidence>
<evidence type="ECO:0008006" key="3">
    <source>
        <dbReference type="Google" id="ProtNLM"/>
    </source>
</evidence>
<proteinExistence type="predicted"/>
<organism evidence="1 2">
    <name type="scientific">Teichococcus wenyumeiae</name>
    <dbReference type="NCBI Taxonomy" id="2478470"/>
    <lineage>
        <taxon>Bacteria</taxon>
        <taxon>Pseudomonadati</taxon>
        <taxon>Pseudomonadota</taxon>
        <taxon>Alphaproteobacteria</taxon>
        <taxon>Acetobacterales</taxon>
        <taxon>Roseomonadaceae</taxon>
        <taxon>Roseomonas</taxon>
    </lineage>
</organism>
<comment type="caution">
    <text evidence="1">The sequence shown here is derived from an EMBL/GenBank/DDBJ whole genome shotgun (WGS) entry which is preliminary data.</text>
</comment>
<dbReference type="InParanoid" id="A0A3A9JL34"/>
<name>A0A3A9JL34_9PROT</name>
<dbReference type="EMBL" id="RAQU01000020">
    <property type="protein sequence ID" value="RKK05265.1"/>
    <property type="molecule type" value="Genomic_DNA"/>
</dbReference>
<protein>
    <recommendedName>
        <fullName evidence="3">DUF4160 domain-containing protein</fullName>
    </recommendedName>
</protein>
<dbReference type="Proteomes" id="UP000278036">
    <property type="component" value="Unassembled WGS sequence"/>
</dbReference>
<gene>
    <name evidence="1" type="ORF">D6Z83_05370</name>
</gene>